<sequence length="150" mass="17119">MPALMMIFIRHWLPGLRQMAGGCSRHNAYTSCLPLLWKNCPSSTATITFRAFVDSGSYNSLQWAMRHMADATGTKWIIAPAQGWCFCSYAVYSYMLLPFSSSMLHRFLRHVSHTTIMDCHSSYKLFYRTAVLSYIPWYSAQLLSALNILG</sequence>
<protein>
    <submittedName>
        <fullName evidence="2">Uncharacterized protein</fullName>
    </submittedName>
</protein>
<gene>
    <name evidence="2" type="ORF">PILCRDRAFT_669025</name>
</gene>
<accession>A0A0C3ET05</accession>
<dbReference type="Proteomes" id="UP000054166">
    <property type="component" value="Unassembled WGS sequence"/>
</dbReference>
<dbReference type="EMBL" id="KN833044">
    <property type="protein sequence ID" value="KIM75650.1"/>
    <property type="molecule type" value="Genomic_DNA"/>
</dbReference>
<dbReference type="InParanoid" id="A0A0C3ET05"/>
<feature type="signal peptide" evidence="1">
    <location>
        <begin position="1"/>
        <end position="18"/>
    </location>
</feature>
<name>A0A0C3ET05_PILCF</name>
<evidence type="ECO:0000313" key="3">
    <source>
        <dbReference type="Proteomes" id="UP000054166"/>
    </source>
</evidence>
<keyword evidence="3" id="KW-1185">Reference proteome</keyword>
<keyword evidence="1" id="KW-0732">Signal</keyword>
<reference evidence="3" key="2">
    <citation type="submission" date="2015-01" db="EMBL/GenBank/DDBJ databases">
        <title>Evolutionary Origins and Diversification of the Mycorrhizal Mutualists.</title>
        <authorList>
            <consortium name="DOE Joint Genome Institute"/>
            <consortium name="Mycorrhizal Genomics Consortium"/>
            <person name="Kohler A."/>
            <person name="Kuo A."/>
            <person name="Nagy L.G."/>
            <person name="Floudas D."/>
            <person name="Copeland A."/>
            <person name="Barry K.W."/>
            <person name="Cichocki N."/>
            <person name="Veneault-Fourrey C."/>
            <person name="LaButti K."/>
            <person name="Lindquist E.A."/>
            <person name="Lipzen A."/>
            <person name="Lundell T."/>
            <person name="Morin E."/>
            <person name="Murat C."/>
            <person name="Riley R."/>
            <person name="Ohm R."/>
            <person name="Sun H."/>
            <person name="Tunlid A."/>
            <person name="Henrissat B."/>
            <person name="Grigoriev I.V."/>
            <person name="Hibbett D.S."/>
            <person name="Martin F."/>
        </authorList>
    </citation>
    <scope>NUCLEOTIDE SEQUENCE [LARGE SCALE GENOMIC DNA]</scope>
    <source>
        <strain evidence="3">F 1598</strain>
    </source>
</reference>
<feature type="chain" id="PRO_5002174345" evidence="1">
    <location>
        <begin position="19"/>
        <end position="150"/>
    </location>
</feature>
<proteinExistence type="predicted"/>
<organism evidence="2 3">
    <name type="scientific">Piloderma croceum (strain F 1598)</name>
    <dbReference type="NCBI Taxonomy" id="765440"/>
    <lineage>
        <taxon>Eukaryota</taxon>
        <taxon>Fungi</taxon>
        <taxon>Dikarya</taxon>
        <taxon>Basidiomycota</taxon>
        <taxon>Agaricomycotina</taxon>
        <taxon>Agaricomycetes</taxon>
        <taxon>Agaricomycetidae</taxon>
        <taxon>Atheliales</taxon>
        <taxon>Atheliaceae</taxon>
        <taxon>Piloderma</taxon>
    </lineage>
</organism>
<evidence type="ECO:0000313" key="2">
    <source>
        <dbReference type="EMBL" id="KIM75650.1"/>
    </source>
</evidence>
<reference evidence="2 3" key="1">
    <citation type="submission" date="2014-04" db="EMBL/GenBank/DDBJ databases">
        <authorList>
            <consortium name="DOE Joint Genome Institute"/>
            <person name="Kuo A."/>
            <person name="Tarkka M."/>
            <person name="Buscot F."/>
            <person name="Kohler A."/>
            <person name="Nagy L.G."/>
            <person name="Floudas D."/>
            <person name="Copeland A."/>
            <person name="Barry K.W."/>
            <person name="Cichocki N."/>
            <person name="Veneault-Fourrey C."/>
            <person name="LaButti K."/>
            <person name="Lindquist E.A."/>
            <person name="Lipzen A."/>
            <person name="Lundell T."/>
            <person name="Morin E."/>
            <person name="Murat C."/>
            <person name="Sun H."/>
            <person name="Tunlid A."/>
            <person name="Henrissat B."/>
            <person name="Grigoriev I.V."/>
            <person name="Hibbett D.S."/>
            <person name="Martin F."/>
            <person name="Nordberg H.P."/>
            <person name="Cantor M.N."/>
            <person name="Hua S.X."/>
        </authorList>
    </citation>
    <scope>NUCLEOTIDE SEQUENCE [LARGE SCALE GENOMIC DNA]</scope>
    <source>
        <strain evidence="2 3">F 1598</strain>
    </source>
</reference>
<evidence type="ECO:0000256" key="1">
    <source>
        <dbReference type="SAM" id="SignalP"/>
    </source>
</evidence>
<dbReference type="HOGENOM" id="CLU_1741287_0_0_1"/>
<dbReference type="AlphaFoldDB" id="A0A0C3ET05"/>